<keyword evidence="1" id="KW-1133">Transmembrane helix</keyword>
<dbReference type="EMBL" id="JBANCF010000002">
    <property type="protein sequence ID" value="MEM0572718.1"/>
    <property type="molecule type" value="Genomic_DNA"/>
</dbReference>
<feature type="transmembrane region" description="Helical" evidence="1">
    <location>
        <begin position="37"/>
        <end position="54"/>
    </location>
</feature>
<evidence type="ECO:0000313" key="5">
    <source>
        <dbReference type="Proteomes" id="UP001390963"/>
    </source>
</evidence>
<gene>
    <name evidence="3" type="ORF">VZD24_04255</name>
    <name evidence="2" type="ORF">VZD85_03855</name>
</gene>
<comment type="caution">
    <text evidence="2">The sequence shown here is derived from an EMBL/GenBank/DDBJ whole genome shotgun (WGS) entry which is preliminary data.</text>
</comment>
<keyword evidence="1" id="KW-0812">Transmembrane</keyword>
<keyword evidence="5" id="KW-1185">Reference proteome</keyword>
<dbReference type="AlphaFoldDB" id="A0AB35YRW7"/>
<reference evidence="2 5" key="1">
    <citation type="submission" date="2024-01" db="EMBL/GenBank/DDBJ databases">
        <title>Aequorivita flavus sp. nov., isolated from deep-sea sediment.</title>
        <authorList>
            <person name="Chen X."/>
        </authorList>
    </citation>
    <scope>NUCLEOTIDE SEQUENCE</scope>
    <source>
        <strain evidence="2">MCCC 1A16923</strain>
        <strain evidence="3 5">MCCC 1A16935</strain>
    </source>
</reference>
<evidence type="ECO:0000256" key="1">
    <source>
        <dbReference type="SAM" id="Phobius"/>
    </source>
</evidence>
<evidence type="ECO:0000313" key="3">
    <source>
        <dbReference type="EMBL" id="MEM0572718.1"/>
    </source>
</evidence>
<protein>
    <recommendedName>
        <fullName evidence="6">Signal peptidase</fullName>
    </recommendedName>
</protein>
<name>A0AB35YRW7_9FLAO</name>
<dbReference type="EMBL" id="JAZBJM010000002">
    <property type="protein sequence ID" value="MEM0517476.1"/>
    <property type="molecule type" value="Genomic_DNA"/>
</dbReference>
<keyword evidence="1" id="KW-0472">Membrane</keyword>
<organism evidence="2 4">
    <name type="scientific">Aequorivita flava</name>
    <dbReference type="NCBI Taxonomy" id="3114371"/>
    <lineage>
        <taxon>Bacteria</taxon>
        <taxon>Pseudomonadati</taxon>
        <taxon>Bacteroidota</taxon>
        <taxon>Flavobacteriia</taxon>
        <taxon>Flavobacteriales</taxon>
        <taxon>Flavobacteriaceae</taxon>
        <taxon>Aequorivita</taxon>
    </lineage>
</organism>
<dbReference type="InterPro" id="IPR058207">
    <property type="entry name" value="PID_CTERM"/>
</dbReference>
<evidence type="ECO:0000313" key="2">
    <source>
        <dbReference type="EMBL" id="MEM0517476.1"/>
    </source>
</evidence>
<dbReference type="Proteomes" id="UP001388259">
    <property type="component" value="Unassembled WGS sequence"/>
</dbReference>
<dbReference type="NCBIfam" id="NF046080">
    <property type="entry name" value="PID_CTERM"/>
    <property type="match status" value="1"/>
</dbReference>
<dbReference type="Proteomes" id="UP001390963">
    <property type="component" value="Unassembled WGS sequence"/>
</dbReference>
<proteinExistence type="predicted"/>
<accession>A0AB35YRW7</accession>
<sequence>MLSNIYLLMFLVVQAREDVPPPNDPPPPGPQLPIDDSLWILIVAGLIYGIYIVYKHRKAINKAS</sequence>
<evidence type="ECO:0008006" key="6">
    <source>
        <dbReference type="Google" id="ProtNLM"/>
    </source>
</evidence>
<evidence type="ECO:0000313" key="4">
    <source>
        <dbReference type="Proteomes" id="UP001388259"/>
    </source>
</evidence>
<dbReference type="RefSeq" id="WP_279449623.1">
    <property type="nucleotide sequence ID" value="NZ_JAZBJM010000002.1"/>
</dbReference>